<sequence length="291" mass="31446">MKLDARGRISILELVVYLPSFVVAAIVCRRHGFGRSSGCVFTLILCLVRIVGAGCQLATYNDQSSGLLEATIILDSIGLSPLLLATLGLLARCADSINQTSSTQLHMLYFRVIQLLITLGLILSIVGGTSSISSTGVYKVQTTSQVGVILYVVTYIALVLMTLGTIFNATYLPSGEKGFVWAVLIAMPLILVRLIYSLLLVFHHDKNFNLLSGSTVIFAVMTVVEEILVVLIYLTLGWMTDAASKAVERPIESRPWRGTRAVGNGPRGGHAMRRGPIHALVGLAMDSRRAN</sequence>
<dbReference type="EMBL" id="JAWDJX010000001">
    <property type="protein sequence ID" value="KAK3058686.1"/>
    <property type="molecule type" value="Genomic_DNA"/>
</dbReference>
<proteinExistence type="predicted"/>
<keyword evidence="1" id="KW-0812">Transmembrane</keyword>
<dbReference type="Proteomes" id="UP001271007">
    <property type="component" value="Unassembled WGS sequence"/>
</dbReference>
<reference evidence="3" key="1">
    <citation type="submission" date="2023-04" db="EMBL/GenBank/DDBJ databases">
        <title>Black Yeasts Isolated from many extreme environments.</title>
        <authorList>
            <person name="Coleine C."/>
            <person name="Stajich J.E."/>
            <person name="Selbmann L."/>
        </authorList>
    </citation>
    <scope>NUCLEOTIDE SEQUENCE</scope>
    <source>
        <strain evidence="3">CCFEE 5312</strain>
    </source>
</reference>
<keyword evidence="4" id="KW-1185">Reference proteome</keyword>
<feature type="transmembrane region" description="Helical" evidence="1">
    <location>
        <begin position="40"/>
        <end position="60"/>
    </location>
</feature>
<accession>A0AAJ0GJ97</accession>
<dbReference type="PANTHER" id="PTHR42109:SF2">
    <property type="entry name" value="INTEGRAL MEMBRANE PROTEIN"/>
    <property type="match status" value="1"/>
</dbReference>
<evidence type="ECO:0000313" key="3">
    <source>
        <dbReference type="EMBL" id="KAK3058686.1"/>
    </source>
</evidence>
<comment type="caution">
    <text evidence="3">The sequence shown here is derived from an EMBL/GenBank/DDBJ whole genome shotgun (WGS) entry which is preliminary data.</text>
</comment>
<feature type="domain" description="DUF7702" evidence="2">
    <location>
        <begin position="3"/>
        <end position="241"/>
    </location>
</feature>
<feature type="transmembrane region" description="Helical" evidence="1">
    <location>
        <begin position="108"/>
        <end position="128"/>
    </location>
</feature>
<dbReference type="PANTHER" id="PTHR42109">
    <property type="entry name" value="UNPLACED GENOMIC SCAFFOLD UM_SCAF_CONTIG_1.265, WHOLE GENOME SHOTGUN SEQUENCE"/>
    <property type="match status" value="1"/>
</dbReference>
<feature type="transmembrane region" description="Helical" evidence="1">
    <location>
        <begin position="215"/>
        <end position="236"/>
    </location>
</feature>
<dbReference type="InterPro" id="IPR056119">
    <property type="entry name" value="DUF7702"/>
</dbReference>
<organism evidence="3 4">
    <name type="scientific">Extremus antarcticus</name>
    <dbReference type="NCBI Taxonomy" id="702011"/>
    <lineage>
        <taxon>Eukaryota</taxon>
        <taxon>Fungi</taxon>
        <taxon>Dikarya</taxon>
        <taxon>Ascomycota</taxon>
        <taxon>Pezizomycotina</taxon>
        <taxon>Dothideomycetes</taxon>
        <taxon>Dothideomycetidae</taxon>
        <taxon>Mycosphaerellales</taxon>
        <taxon>Extremaceae</taxon>
        <taxon>Extremus</taxon>
    </lineage>
</organism>
<feature type="transmembrane region" description="Helical" evidence="1">
    <location>
        <begin position="66"/>
        <end position="87"/>
    </location>
</feature>
<dbReference type="AlphaFoldDB" id="A0AAJ0GJ97"/>
<evidence type="ECO:0000256" key="1">
    <source>
        <dbReference type="SAM" id="Phobius"/>
    </source>
</evidence>
<name>A0AAJ0GJ97_9PEZI</name>
<feature type="transmembrane region" description="Helical" evidence="1">
    <location>
        <begin position="148"/>
        <end position="167"/>
    </location>
</feature>
<dbReference type="Pfam" id="PF24800">
    <property type="entry name" value="DUF7702"/>
    <property type="match status" value="1"/>
</dbReference>
<protein>
    <recommendedName>
        <fullName evidence="2">DUF7702 domain-containing protein</fullName>
    </recommendedName>
</protein>
<gene>
    <name evidence="3" type="ORF">LTR09_000251</name>
</gene>
<keyword evidence="1" id="KW-0472">Membrane</keyword>
<evidence type="ECO:0000313" key="4">
    <source>
        <dbReference type="Proteomes" id="UP001271007"/>
    </source>
</evidence>
<feature type="transmembrane region" description="Helical" evidence="1">
    <location>
        <begin position="179"/>
        <end position="203"/>
    </location>
</feature>
<evidence type="ECO:0000259" key="2">
    <source>
        <dbReference type="Pfam" id="PF24800"/>
    </source>
</evidence>
<keyword evidence="1" id="KW-1133">Transmembrane helix</keyword>